<accession>A0ABS4QS88</accession>
<dbReference type="RefSeq" id="WP_209897149.1">
    <property type="nucleotide sequence ID" value="NZ_JAGGMR010000001.1"/>
</dbReference>
<feature type="domain" description="DinB-like" evidence="1">
    <location>
        <begin position="37"/>
        <end position="186"/>
    </location>
</feature>
<proteinExistence type="predicted"/>
<evidence type="ECO:0000313" key="2">
    <source>
        <dbReference type="EMBL" id="MBP2193958.1"/>
    </source>
</evidence>
<dbReference type="InterPro" id="IPR024775">
    <property type="entry name" value="DinB-like"/>
</dbReference>
<dbReference type="InterPro" id="IPR034660">
    <property type="entry name" value="DinB/YfiT-like"/>
</dbReference>
<sequence length="190" mass="20566">MAIVPDEKNWTWVLEKACPECGFDAPATSYDTVPGLARDYAARLADALSRDDAAVRPDESTWSTLEYAAHVRDVCRIFAYRTDIAARRAAADPRVPGFDATTGVSDGLPLFSNWDQDVTAVADNYGAQDPAVVAGELTRAAETIARAIESVPVADRGSEVRRSDGSGFTVESLAIYFLHDVAHHVHDVRA</sequence>
<name>A0ABS4QS88_9NOCA</name>
<organism evidence="2 3">
    <name type="scientific">Nocardia goodfellowii</name>
    <dbReference type="NCBI Taxonomy" id="882446"/>
    <lineage>
        <taxon>Bacteria</taxon>
        <taxon>Bacillati</taxon>
        <taxon>Actinomycetota</taxon>
        <taxon>Actinomycetes</taxon>
        <taxon>Mycobacteriales</taxon>
        <taxon>Nocardiaceae</taxon>
        <taxon>Nocardia</taxon>
    </lineage>
</organism>
<dbReference type="SUPFAM" id="SSF109854">
    <property type="entry name" value="DinB/YfiT-like putative metalloenzymes"/>
    <property type="match status" value="1"/>
</dbReference>
<comment type="caution">
    <text evidence="2">The sequence shown here is derived from an EMBL/GenBank/DDBJ whole genome shotgun (WGS) entry which is preliminary data.</text>
</comment>
<reference evidence="2 3" key="1">
    <citation type="submission" date="2021-03" db="EMBL/GenBank/DDBJ databases">
        <title>Sequencing the genomes of 1000 actinobacteria strains.</title>
        <authorList>
            <person name="Klenk H.-P."/>
        </authorList>
    </citation>
    <scope>NUCLEOTIDE SEQUENCE [LARGE SCALE GENOMIC DNA]</scope>
    <source>
        <strain evidence="2 3">DSM 45516</strain>
    </source>
</reference>
<dbReference type="Gene3D" id="1.20.120.450">
    <property type="entry name" value="dinb family like domain"/>
    <property type="match status" value="1"/>
</dbReference>
<gene>
    <name evidence="2" type="ORF">BJ987_006859</name>
</gene>
<dbReference type="EMBL" id="JAGGMR010000001">
    <property type="protein sequence ID" value="MBP2193958.1"/>
    <property type="molecule type" value="Genomic_DNA"/>
</dbReference>
<dbReference type="Proteomes" id="UP001519325">
    <property type="component" value="Unassembled WGS sequence"/>
</dbReference>
<dbReference type="Pfam" id="PF12867">
    <property type="entry name" value="DinB_2"/>
    <property type="match status" value="1"/>
</dbReference>
<evidence type="ECO:0000313" key="3">
    <source>
        <dbReference type="Proteomes" id="UP001519325"/>
    </source>
</evidence>
<protein>
    <recommendedName>
        <fullName evidence="1">DinB-like domain-containing protein</fullName>
    </recommendedName>
</protein>
<keyword evidence="3" id="KW-1185">Reference proteome</keyword>
<evidence type="ECO:0000259" key="1">
    <source>
        <dbReference type="Pfam" id="PF12867"/>
    </source>
</evidence>